<accession>A0A9K3CZG3</accession>
<comment type="caution">
    <text evidence="1">The sequence shown here is derived from an EMBL/GenBank/DDBJ whole genome shotgun (WGS) entry which is preliminary data.</text>
</comment>
<gene>
    <name evidence="1" type="ORF">KIPB_007603</name>
</gene>
<dbReference type="Proteomes" id="UP000265618">
    <property type="component" value="Unassembled WGS sequence"/>
</dbReference>
<evidence type="ECO:0000313" key="2">
    <source>
        <dbReference type="Proteomes" id="UP000265618"/>
    </source>
</evidence>
<protein>
    <submittedName>
        <fullName evidence="1">Uncharacterized protein</fullName>
    </submittedName>
</protein>
<dbReference type="EMBL" id="BDIP01002176">
    <property type="protein sequence ID" value="GIQ85862.1"/>
    <property type="molecule type" value="Genomic_DNA"/>
</dbReference>
<organism evidence="1 2">
    <name type="scientific">Kipferlia bialata</name>
    <dbReference type="NCBI Taxonomy" id="797122"/>
    <lineage>
        <taxon>Eukaryota</taxon>
        <taxon>Metamonada</taxon>
        <taxon>Carpediemonas-like organisms</taxon>
        <taxon>Kipferlia</taxon>
    </lineage>
</organism>
<reference evidence="1 2" key="1">
    <citation type="journal article" date="2018" name="PLoS ONE">
        <title>The draft genome of Kipferlia bialata reveals reductive genome evolution in fornicate parasites.</title>
        <authorList>
            <person name="Tanifuji G."/>
            <person name="Takabayashi S."/>
            <person name="Kume K."/>
            <person name="Takagi M."/>
            <person name="Nakayama T."/>
            <person name="Kamikawa R."/>
            <person name="Inagaki Y."/>
            <person name="Hashimoto T."/>
        </authorList>
    </citation>
    <scope>NUCLEOTIDE SEQUENCE [LARGE SCALE GENOMIC DNA]</scope>
    <source>
        <strain evidence="1">NY0173</strain>
    </source>
</reference>
<sequence>MTGKPPRKVYDLTDRPGKDSRVVVRRSGTKITEKHDGLFSSRAERDARFPALVFLSRPENVAFVKALPTKQLLKFVARGQQEQDDLMGMIDDVENGRPRRP</sequence>
<keyword evidence="2" id="KW-1185">Reference proteome</keyword>
<proteinExistence type="predicted"/>
<evidence type="ECO:0000313" key="1">
    <source>
        <dbReference type="EMBL" id="GIQ85862.1"/>
    </source>
</evidence>
<dbReference type="AlphaFoldDB" id="A0A9K3CZG3"/>
<name>A0A9K3CZG3_9EUKA</name>